<comment type="caution">
    <text evidence="1">The sequence shown here is derived from an EMBL/GenBank/DDBJ whole genome shotgun (WGS) entry which is preliminary data.</text>
</comment>
<dbReference type="EMBL" id="PDNB01000016">
    <property type="protein sequence ID" value="PGH16565.1"/>
    <property type="molecule type" value="Genomic_DNA"/>
</dbReference>
<name>A0A2B7Y5T4_9EURO</name>
<protein>
    <submittedName>
        <fullName evidence="1">Uncharacterized protein</fullName>
    </submittedName>
</protein>
<keyword evidence="2" id="KW-1185">Reference proteome</keyword>
<evidence type="ECO:0000313" key="1">
    <source>
        <dbReference type="EMBL" id="PGH16565.1"/>
    </source>
</evidence>
<reference evidence="1 2" key="1">
    <citation type="submission" date="2017-10" db="EMBL/GenBank/DDBJ databases">
        <title>Comparative genomics in systemic dimorphic fungi from Ajellomycetaceae.</title>
        <authorList>
            <person name="Munoz J.F."/>
            <person name="Mcewen J.G."/>
            <person name="Clay O.K."/>
            <person name="Cuomo C.A."/>
        </authorList>
    </citation>
    <scope>NUCLEOTIDE SEQUENCE [LARGE SCALE GENOMIC DNA]</scope>
    <source>
        <strain evidence="1 2">UAMH5409</strain>
    </source>
</reference>
<sequence length="134" mass="14480">MPKCTCAEANGPSGCRSGASNAVGVVHACPGGELEEPPSPQTSWWSRPHHQRQLYRVHPRAGIQRRPAGFCSCESGRGAARSNPGIICDSMDVLVQKLRSEEWTEAVDTGRNVRAWSGSVEPRCGKREQGALRA</sequence>
<dbReference type="AlphaFoldDB" id="A0A2B7Y5T4"/>
<organism evidence="1 2">
    <name type="scientific">Helicocarpus griseus UAMH5409</name>
    <dbReference type="NCBI Taxonomy" id="1447875"/>
    <lineage>
        <taxon>Eukaryota</taxon>
        <taxon>Fungi</taxon>
        <taxon>Dikarya</taxon>
        <taxon>Ascomycota</taxon>
        <taxon>Pezizomycotina</taxon>
        <taxon>Eurotiomycetes</taxon>
        <taxon>Eurotiomycetidae</taxon>
        <taxon>Onygenales</taxon>
        <taxon>Ajellomycetaceae</taxon>
        <taxon>Helicocarpus</taxon>
    </lineage>
</organism>
<dbReference type="Proteomes" id="UP000223968">
    <property type="component" value="Unassembled WGS sequence"/>
</dbReference>
<gene>
    <name evidence="1" type="ORF">AJ79_01671</name>
</gene>
<accession>A0A2B7Y5T4</accession>
<evidence type="ECO:0000313" key="2">
    <source>
        <dbReference type="Proteomes" id="UP000223968"/>
    </source>
</evidence>
<proteinExistence type="predicted"/>